<evidence type="ECO:0000313" key="3">
    <source>
        <dbReference type="Proteomes" id="UP000249458"/>
    </source>
</evidence>
<reference evidence="2 3" key="1">
    <citation type="submission" date="2017-02" db="EMBL/GenBank/DDBJ databases">
        <title>Legionella quilivanii strain from human: case report and whole genome sequencing analysis.</title>
        <authorList>
            <person name="Lalancette C."/>
            <person name="Leduc J.-M."/>
            <person name="Levesque S."/>
            <person name="Fournier E."/>
            <person name="Saoud J."/>
            <person name="Faucher S.P."/>
            <person name="Bernard K."/>
            <person name="Martineau C."/>
            <person name="Longtin J."/>
        </authorList>
    </citation>
    <scope>NUCLEOTIDE SEQUENCE [LARGE SCALE GENOMIC DNA]</scope>
    <source>
        <strain evidence="2 3">ID143958</strain>
    </source>
</reference>
<protein>
    <submittedName>
        <fullName evidence="2">Uncharacterized protein</fullName>
    </submittedName>
</protein>
<dbReference type="EMBL" id="MVJN01000004">
    <property type="protein sequence ID" value="RAP36921.1"/>
    <property type="molecule type" value="Genomic_DNA"/>
</dbReference>
<name>A0A364LJY6_9GAMM</name>
<accession>A0A364LJY6</accession>
<dbReference type="AlphaFoldDB" id="A0A364LJY6"/>
<gene>
    <name evidence="2" type="ORF">B1207_05675</name>
</gene>
<organism evidence="2 3">
    <name type="scientific">Legionella quinlivanii</name>
    <dbReference type="NCBI Taxonomy" id="45073"/>
    <lineage>
        <taxon>Bacteria</taxon>
        <taxon>Pseudomonadati</taxon>
        <taxon>Pseudomonadota</taxon>
        <taxon>Gammaproteobacteria</taxon>
        <taxon>Legionellales</taxon>
        <taxon>Legionellaceae</taxon>
        <taxon>Legionella</taxon>
    </lineage>
</organism>
<feature type="compositionally biased region" description="Basic and acidic residues" evidence="1">
    <location>
        <begin position="572"/>
        <end position="594"/>
    </location>
</feature>
<sequence>MGLQMKKADLEQFTKNYYKNVGYGRYLFRSEKKMAVLNEFVDSLKDNVDLTSEQIHRLAELLLTKLKPHEAKLIELEAKLAEVDQKKASGKKLPDPKADYSKSLVAFWEMANLVFGHFTVLTKLENQRTLTEDVTLLCAKHPNNAPELADKLIDLNNKACPTAFVLLPGKIAKAIPDPEKLSKFYDQAFKKAVPDVLFAKYMEIQILLSEAKLELDPAVLFGIDRSEIVDVQALIKKMIELSNSEKWDIQPYLTLACKSGKHSAELNKALAGLFALRCEESTQKALLDLMFAYPEHSGTVLKIAEELQCNNSLTEAYGSELRKFYNFASKNAVPDVLFAKYLDLQVILSEAKLELEPAVLFGIESSAIVNVEALTRKMVEFSSTEKWDIQPYLTLACKSGKHSAELPKALEGLFALRCEESSHKALLDVMFAYPEHSMAVLRIAEELMRNNLLTEKYCSELGTFKKELPYFARLLGKLTGNKDTPSAEKKEGLLNSENLERLITESCHVKSILQGCLYLEAAQKLDQHNFALIMKKPCAAHGLAETLCGKESSAGARDKGLLKLIAAERREDRRQNQLKSEEVKSSKPESEAKSSTEQMPARRTLSFFKLMEEALLAAPILNQEESASVSNMSPQ</sequence>
<comment type="caution">
    <text evidence="2">The sequence shown here is derived from an EMBL/GenBank/DDBJ whole genome shotgun (WGS) entry which is preliminary data.</text>
</comment>
<feature type="region of interest" description="Disordered" evidence="1">
    <location>
        <begin position="572"/>
        <end position="600"/>
    </location>
</feature>
<dbReference type="Proteomes" id="UP000249458">
    <property type="component" value="Unassembled WGS sequence"/>
</dbReference>
<proteinExistence type="predicted"/>
<evidence type="ECO:0000256" key="1">
    <source>
        <dbReference type="SAM" id="MobiDB-lite"/>
    </source>
</evidence>
<evidence type="ECO:0000313" key="2">
    <source>
        <dbReference type="EMBL" id="RAP36921.1"/>
    </source>
</evidence>